<feature type="signal peptide" evidence="2">
    <location>
        <begin position="1"/>
        <end position="24"/>
    </location>
</feature>
<reference evidence="4 5" key="1">
    <citation type="submission" date="2016-10" db="EMBL/GenBank/DDBJ databases">
        <authorList>
            <person name="de Groot N.N."/>
        </authorList>
    </citation>
    <scope>NUCLEOTIDE SEQUENCE [LARGE SCALE GENOMIC DNA]</scope>
    <source>
        <strain evidence="4 5">DSM 3857</strain>
    </source>
</reference>
<evidence type="ECO:0000256" key="2">
    <source>
        <dbReference type="SAM" id="SignalP"/>
    </source>
</evidence>
<evidence type="ECO:0000313" key="5">
    <source>
        <dbReference type="Proteomes" id="UP000198761"/>
    </source>
</evidence>
<dbReference type="STRING" id="933059.SAMN04488103_101237"/>
<protein>
    <submittedName>
        <fullName evidence="4">Transglycosylase SLT domain-containing protein</fullName>
    </submittedName>
</protein>
<proteinExistence type="inferred from homology"/>
<dbReference type="Proteomes" id="UP000198761">
    <property type="component" value="Unassembled WGS sequence"/>
</dbReference>
<feature type="domain" description="Transglycosylase SLT" evidence="3">
    <location>
        <begin position="83"/>
        <end position="160"/>
    </location>
</feature>
<dbReference type="Pfam" id="PF01464">
    <property type="entry name" value="SLT"/>
    <property type="match status" value="1"/>
</dbReference>
<dbReference type="AlphaFoldDB" id="A0A1H7YL49"/>
<keyword evidence="2" id="KW-0732">Signal</keyword>
<feature type="chain" id="PRO_5011491489" evidence="2">
    <location>
        <begin position="25"/>
        <end position="226"/>
    </location>
</feature>
<dbReference type="Gene3D" id="1.10.530.10">
    <property type="match status" value="1"/>
</dbReference>
<evidence type="ECO:0000259" key="3">
    <source>
        <dbReference type="Pfam" id="PF01464"/>
    </source>
</evidence>
<dbReference type="OrthoDB" id="5945995at2"/>
<accession>A0A1H7YL49</accession>
<dbReference type="InterPro" id="IPR023346">
    <property type="entry name" value="Lysozyme-like_dom_sf"/>
</dbReference>
<keyword evidence="5" id="KW-1185">Reference proteome</keyword>
<gene>
    <name evidence="4" type="ORF">SAMN04488103_101237</name>
</gene>
<organism evidence="4 5">
    <name type="scientific">Gemmobacter aquatilis</name>
    <dbReference type="NCBI Taxonomy" id="933059"/>
    <lineage>
        <taxon>Bacteria</taxon>
        <taxon>Pseudomonadati</taxon>
        <taxon>Pseudomonadota</taxon>
        <taxon>Alphaproteobacteria</taxon>
        <taxon>Rhodobacterales</taxon>
        <taxon>Paracoccaceae</taxon>
        <taxon>Gemmobacter</taxon>
    </lineage>
</organism>
<dbReference type="RefSeq" id="WP_091295602.1">
    <property type="nucleotide sequence ID" value="NZ_FOCE01000001.1"/>
</dbReference>
<name>A0A1H7YL49_9RHOB</name>
<sequence length="226" mass="24030">MLSGPTRFLALLLALLPAPLFARASALCDQAAERASFATGVPVEVLRALTRTETGRSGPIGLEPWPWAVNQGGSGYWFDTAAEAESFVAMKVAAGIGNIDIGCFQLNYRWHGAAFSSLTAMFDPEINAHYAAGFLAEKYRETGDWVTAAGAYHSATTEHADRYEARFAEVLEGLSPYRVADLGPAPEAEVPRENLFPLLTAGEGAGTRGSLVPQLAARAALFRGAP</sequence>
<evidence type="ECO:0000313" key="4">
    <source>
        <dbReference type="EMBL" id="SEM46982.1"/>
    </source>
</evidence>
<evidence type="ECO:0000256" key="1">
    <source>
        <dbReference type="ARBA" id="ARBA00009387"/>
    </source>
</evidence>
<dbReference type="EMBL" id="FOCE01000001">
    <property type="protein sequence ID" value="SEM46982.1"/>
    <property type="molecule type" value="Genomic_DNA"/>
</dbReference>
<dbReference type="SUPFAM" id="SSF53955">
    <property type="entry name" value="Lysozyme-like"/>
    <property type="match status" value="1"/>
</dbReference>
<comment type="similarity">
    <text evidence="1">Belongs to the virb1 family.</text>
</comment>
<dbReference type="InterPro" id="IPR008258">
    <property type="entry name" value="Transglycosylase_SLT_dom_1"/>
</dbReference>